<evidence type="ECO:0000313" key="2">
    <source>
        <dbReference type="EMBL" id="KAL1199605.1"/>
    </source>
</evidence>
<organism evidence="2 3">
    <name type="scientific">Cardamine amara subsp. amara</name>
    <dbReference type="NCBI Taxonomy" id="228776"/>
    <lineage>
        <taxon>Eukaryota</taxon>
        <taxon>Viridiplantae</taxon>
        <taxon>Streptophyta</taxon>
        <taxon>Embryophyta</taxon>
        <taxon>Tracheophyta</taxon>
        <taxon>Spermatophyta</taxon>
        <taxon>Magnoliopsida</taxon>
        <taxon>eudicotyledons</taxon>
        <taxon>Gunneridae</taxon>
        <taxon>Pentapetalae</taxon>
        <taxon>rosids</taxon>
        <taxon>malvids</taxon>
        <taxon>Brassicales</taxon>
        <taxon>Brassicaceae</taxon>
        <taxon>Cardamineae</taxon>
        <taxon>Cardamine</taxon>
    </lineage>
</organism>
<gene>
    <name evidence="2" type="ORF">V5N11_019370</name>
</gene>
<dbReference type="AlphaFoldDB" id="A0ABD1ADV8"/>
<proteinExistence type="predicted"/>
<feature type="domain" description="Aminotransferase-like plant mobile" evidence="1">
    <location>
        <begin position="2"/>
        <end position="135"/>
    </location>
</feature>
<name>A0ABD1ADV8_CARAN</name>
<reference evidence="2 3" key="1">
    <citation type="submission" date="2024-04" db="EMBL/GenBank/DDBJ databases">
        <title>Genome assembly C_amara_ONT_v2.</title>
        <authorList>
            <person name="Yant L."/>
            <person name="Moore C."/>
            <person name="Slenker M."/>
        </authorList>
    </citation>
    <scope>NUCLEOTIDE SEQUENCE [LARGE SCALE GENOMIC DNA]</scope>
    <source>
        <tissue evidence="2">Leaf</tissue>
    </source>
</reference>
<sequence>MFKNARPTAVEIPLGEPMIAQWDNLDLRQRPENVRFEDFEWRPYTKPLPNWSPLRLYVEESMSVTVENSIDDEFVCFARSVRSCKLVGMGVVEDYNPHRVARQFGMDQELPDLVSERSSFTEQEVWEDYNKSLSGFEL</sequence>
<dbReference type="PANTHER" id="PTHR46033">
    <property type="entry name" value="PROTEIN MAIN-LIKE 2"/>
    <property type="match status" value="1"/>
</dbReference>
<dbReference type="EMBL" id="JBANAX010000638">
    <property type="protein sequence ID" value="KAL1199605.1"/>
    <property type="molecule type" value="Genomic_DNA"/>
</dbReference>
<dbReference type="PANTHER" id="PTHR46033:SF67">
    <property type="entry name" value="AMINOTRANSFERASE-LIKE, PLANT MOBILE DOMAIN FAMILY PROTEIN"/>
    <property type="match status" value="1"/>
</dbReference>
<keyword evidence="3" id="KW-1185">Reference proteome</keyword>
<dbReference type="InterPro" id="IPR019557">
    <property type="entry name" value="AminoTfrase-like_pln_mobile"/>
</dbReference>
<comment type="caution">
    <text evidence="2">The sequence shown here is derived from an EMBL/GenBank/DDBJ whole genome shotgun (WGS) entry which is preliminary data.</text>
</comment>
<accession>A0ABD1ADV8</accession>
<dbReference type="Proteomes" id="UP001558713">
    <property type="component" value="Unassembled WGS sequence"/>
</dbReference>
<dbReference type="InterPro" id="IPR044824">
    <property type="entry name" value="MAIN-like"/>
</dbReference>
<evidence type="ECO:0000313" key="3">
    <source>
        <dbReference type="Proteomes" id="UP001558713"/>
    </source>
</evidence>
<dbReference type="Pfam" id="PF10536">
    <property type="entry name" value="PMD"/>
    <property type="match status" value="1"/>
</dbReference>
<evidence type="ECO:0000259" key="1">
    <source>
        <dbReference type="Pfam" id="PF10536"/>
    </source>
</evidence>
<protein>
    <recommendedName>
        <fullName evidence="1">Aminotransferase-like plant mobile domain-containing protein</fullName>
    </recommendedName>
</protein>